<evidence type="ECO:0000313" key="1">
    <source>
        <dbReference type="EMBL" id="BDU02004.1"/>
    </source>
</evidence>
<protein>
    <recommendedName>
        <fullName evidence="3">Acyl-CoA dehydrogenase</fullName>
    </recommendedName>
</protein>
<reference evidence="1 2" key="1">
    <citation type="submission" date="2022-11" db="EMBL/GenBank/DDBJ databases">
        <title>Genome Sequencing of Nocardia sp. ON39_IFM12276 and assembly.</title>
        <authorList>
            <person name="Shimojima M."/>
            <person name="Toyokawa M."/>
            <person name="Uesaka K."/>
        </authorList>
    </citation>
    <scope>NUCLEOTIDE SEQUENCE [LARGE SCALE GENOMIC DNA]</scope>
    <source>
        <strain evidence="1 2">IFM 12276</strain>
    </source>
</reference>
<gene>
    <name evidence="1" type="ORF">IFM12276_50320</name>
</gene>
<accession>A0ABM8D3P9</accession>
<evidence type="ECO:0008006" key="3">
    <source>
        <dbReference type="Google" id="ProtNLM"/>
    </source>
</evidence>
<organism evidence="1 2">
    <name type="scientific">Nocardia sputorum</name>
    <dbReference type="NCBI Taxonomy" id="2984338"/>
    <lineage>
        <taxon>Bacteria</taxon>
        <taxon>Bacillati</taxon>
        <taxon>Actinomycetota</taxon>
        <taxon>Actinomycetes</taxon>
        <taxon>Mycobacteriales</taxon>
        <taxon>Nocardiaceae</taxon>
        <taxon>Nocardia</taxon>
    </lineage>
</organism>
<evidence type="ECO:0000313" key="2">
    <source>
        <dbReference type="Proteomes" id="UP001317870"/>
    </source>
</evidence>
<dbReference type="EMBL" id="AP026978">
    <property type="protein sequence ID" value="BDU02004.1"/>
    <property type="molecule type" value="Genomic_DNA"/>
</dbReference>
<dbReference type="Proteomes" id="UP001317870">
    <property type="component" value="Chromosome"/>
</dbReference>
<sequence length="382" mass="41034">MTIRRRHDTTTRDDTDGNYQSLSCPSLVLPLTSVLPEPATGIVRPRNPALSPVAARLRALTRRLREQMPTPSAVSAELAAAGAELGALMPAGVPVVAQVETTSEVEGSIDYDHYFGFVRVAELPRDVLAAQIVVTGAAVLAEMSTAPIALDESISALDAIGEMLGWCATTSVAVRETASRVAGKPFADASVEVRAEYRWIIGHHLFNLSTVFCLAEIQRAQARAVAGDDGATADALLAAARYLRATTAAMWFAGAFPAELYLRHVRPSMAVLSGRETGFSGTQNLDYHRLRRAIDGLRIALAATPVRESTVVRAAHAVFTEIEIQDVEHHILIAAAKVGGTEPSLLSHANRAELPSHVDLVPAVEVLRDLAEQRRANREYEA</sequence>
<name>A0ABM8D3P9_9NOCA</name>
<keyword evidence="2" id="KW-1185">Reference proteome</keyword>
<proteinExistence type="predicted"/>